<reference evidence="2" key="1">
    <citation type="journal article" date="2022" name="Int. J. Syst. Evol. Microbiol.">
        <title>Granulimonas faecalis gen. nov., sp. nov., and Leptogranulimonas caecicola gen. nov., sp. nov., novel lactate-producing Atopobiaceae bacteria isolated from mouse intestines, and an emended description of the family Atopobiaceae.</title>
        <authorList>
            <person name="Morinaga K."/>
            <person name="Kusada H."/>
            <person name="Sakamoto S."/>
            <person name="Murakami T."/>
            <person name="Toyoda A."/>
            <person name="Mori H."/>
            <person name="Meng X.Y."/>
            <person name="Takashino M."/>
            <person name="Murotomi K."/>
            <person name="Tamaki H."/>
        </authorList>
    </citation>
    <scope>NUCLEOTIDE SEQUENCE</scope>
    <source>
        <strain evidence="2">OPF53</strain>
    </source>
</reference>
<sequence length="320" mass="34920">MNPKTMDSPSAVAGALSAVKGYQDVLDGKADSLSGVSCPDEYTFQVTLDEPFFEFPMMCTLMQAAPVPQAALDDPSTFFHSPIGNGAYKIDGDWVDGQYVNLAAYDGYTGEERPKVGRLHIIIQKDVSTGYREFQAGNVDYCDVPTAEISNIEKEYGLSEDGYTITPGHQLLMGTMPAVSYLVFNLKDPALQDAHLRQAINRNNIVNTVLQGSAAVADNLVPPACQGYRQGQWAYARYDPDKAKELVAQYYPDGTPELSFFYNADGGHADTVQAIAVVAEDVPYAPLTFSTLRKLGSKRIKEAYVAPNRAQSDASWKLAE</sequence>
<dbReference type="GO" id="GO:1904680">
    <property type="term" value="F:peptide transmembrane transporter activity"/>
    <property type="evidence" value="ECO:0007669"/>
    <property type="project" value="TreeGrafter"/>
</dbReference>
<dbReference type="Gene3D" id="3.10.105.10">
    <property type="entry name" value="Dipeptide-binding Protein, Domain 3"/>
    <property type="match status" value="1"/>
</dbReference>
<dbReference type="EMBL" id="BQKC01000001">
    <property type="protein sequence ID" value="GJM54703.1"/>
    <property type="molecule type" value="Genomic_DNA"/>
</dbReference>
<dbReference type="InterPro" id="IPR000914">
    <property type="entry name" value="SBP_5_dom"/>
</dbReference>
<keyword evidence="3" id="KW-1185">Reference proteome</keyword>
<name>A0AAV5B1H1_9ACTN</name>
<dbReference type="Proteomes" id="UP001055025">
    <property type="component" value="Unassembled WGS sequence"/>
</dbReference>
<dbReference type="InterPro" id="IPR039424">
    <property type="entry name" value="SBP_5"/>
</dbReference>
<protein>
    <recommendedName>
        <fullName evidence="1">Solute-binding protein family 5 domain-containing protein</fullName>
    </recommendedName>
</protein>
<dbReference type="PANTHER" id="PTHR30290:SF83">
    <property type="entry name" value="ABC TRANSPORTER SUBSTRATE-BINDING PROTEIN"/>
    <property type="match status" value="1"/>
</dbReference>
<dbReference type="Pfam" id="PF00496">
    <property type="entry name" value="SBP_bac_5"/>
    <property type="match status" value="1"/>
</dbReference>
<dbReference type="SUPFAM" id="SSF53850">
    <property type="entry name" value="Periplasmic binding protein-like II"/>
    <property type="match status" value="1"/>
</dbReference>
<dbReference type="Gene3D" id="3.40.190.10">
    <property type="entry name" value="Periplasmic binding protein-like II"/>
    <property type="match status" value="1"/>
</dbReference>
<organism evidence="2 3">
    <name type="scientific">Granulimonas faecalis</name>
    <dbReference type="NCBI Taxonomy" id="2894155"/>
    <lineage>
        <taxon>Bacteria</taxon>
        <taxon>Bacillati</taxon>
        <taxon>Actinomycetota</taxon>
        <taxon>Coriobacteriia</taxon>
        <taxon>Coriobacteriales</taxon>
        <taxon>Kribbibacteriaceae</taxon>
        <taxon>Granulimonas</taxon>
    </lineage>
</organism>
<dbReference type="Gene3D" id="3.90.76.10">
    <property type="entry name" value="Dipeptide-binding Protein, Domain 1"/>
    <property type="match status" value="1"/>
</dbReference>
<gene>
    <name evidence="2" type="ORF">ATOP_03580</name>
</gene>
<dbReference type="PANTHER" id="PTHR30290">
    <property type="entry name" value="PERIPLASMIC BINDING COMPONENT OF ABC TRANSPORTER"/>
    <property type="match status" value="1"/>
</dbReference>
<evidence type="ECO:0000259" key="1">
    <source>
        <dbReference type="Pfam" id="PF00496"/>
    </source>
</evidence>
<feature type="domain" description="Solute-binding protein family 5" evidence="1">
    <location>
        <begin position="24"/>
        <end position="275"/>
    </location>
</feature>
<dbReference type="AlphaFoldDB" id="A0AAV5B1H1"/>
<proteinExistence type="predicted"/>
<dbReference type="GO" id="GO:0015833">
    <property type="term" value="P:peptide transport"/>
    <property type="evidence" value="ECO:0007669"/>
    <property type="project" value="TreeGrafter"/>
</dbReference>
<evidence type="ECO:0000313" key="2">
    <source>
        <dbReference type="EMBL" id="GJM54703.1"/>
    </source>
</evidence>
<evidence type="ECO:0000313" key="3">
    <source>
        <dbReference type="Proteomes" id="UP001055025"/>
    </source>
</evidence>
<comment type="caution">
    <text evidence="2">The sequence shown here is derived from an EMBL/GenBank/DDBJ whole genome shotgun (WGS) entry which is preliminary data.</text>
</comment>
<dbReference type="CDD" id="cd00995">
    <property type="entry name" value="PBP2_NikA_DppA_OppA_like"/>
    <property type="match status" value="1"/>
</dbReference>
<accession>A0AAV5B1H1</accession>